<dbReference type="InterPro" id="IPR058625">
    <property type="entry name" value="MdtA-like_BSH"/>
</dbReference>
<feature type="domain" description="Multidrug resistance protein MdtA-like C-terminal permuted SH3" evidence="16">
    <location>
        <begin position="291"/>
        <end position="351"/>
    </location>
</feature>
<evidence type="ECO:0000256" key="10">
    <source>
        <dbReference type="ARBA" id="ARBA00023288"/>
    </source>
</evidence>
<evidence type="ECO:0000256" key="9">
    <source>
        <dbReference type="ARBA" id="ARBA00023139"/>
    </source>
</evidence>
<evidence type="ECO:0000259" key="13">
    <source>
        <dbReference type="Pfam" id="PF25876"/>
    </source>
</evidence>
<feature type="domain" description="Multidrug resistance protein MdtA-like beta-barrel" evidence="15">
    <location>
        <begin position="196"/>
        <end position="286"/>
    </location>
</feature>
<organism evidence="17 20">
    <name type="scientific">Pseudomonas asplenii</name>
    <dbReference type="NCBI Taxonomy" id="53407"/>
    <lineage>
        <taxon>Bacteria</taxon>
        <taxon>Pseudomonadati</taxon>
        <taxon>Pseudomonadota</taxon>
        <taxon>Gammaproteobacteria</taxon>
        <taxon>Pseudomonadales</taxon>
        <taxon>Pseudomonadaceae</taxon>
        <taxon>Pseudomonas</taxon>
    </lineage>
</organism>
<feature type="signal peptide" evidence="12">
    <location>
        <begin position="1"/>
        <end position="17"/>
    </location>
</feature>
<evidence type="ECO:0000259" key="15">
    <source>
        <dbReference type="Pfam" id="PF25944"/>
    </source>
</evidence>
<dbReference type="Pfam" id="PF25876">
    <property type="entry name" value="HH_MFP_RND"/>
    <property type="match status" value="1"/>
</dbReference>
<evidence type="ECO:0000313" key="19">
    <source>
        <dbReference type="Proteomes" id="UP000182272"/>
    </source>
</evidence>
<keyword evidence="9" id="KW-0564">Palmitate</keyword>
<dbReference type="Gene3D" id="2.40.30.170">
    <property type="match status" value="1"/>
</dbReference>
<feature type="chain" id="PRO_5009255300" evidence="12">
    <location>
        <begin position="18"/>
        <end position="387"/>
    </location>
</feature>
<name>A0A1H1N8U9_9PSED</name>
<dbReference type="Pfam" id="PF25944">
    <property type="entry name" value="Beta-barrel_RND"/>
    <property type="match status" value="1"/>
</dbReference>
<dbReference type="AlphaFoldDB" id="A0A1H1N8U9"/>
<dbReference type="InterPro" id="IPR006143">
    <property type="entry name" value="RND_pump_MFP"/>
</dbReference>
<dbReference type="PANTHER" id="PTHR30158">
    <property type="entry name" value="ACRA/E-RELATED COMPONENT OF DRUG EFFLUX TRANSPORTER"/>
    <property type="match status" value="1"/>
</dbReference>
<dbReference type="RefSeq" id="WP_010449228.1">
    <property type="nucleotide sequence ID" value="NZ_CP087202.1"/>
</dbReference>
<dbReference type="FunFam" id="2.40.30.170:FF:000001">
    <property type="entry name" value="Multidrug resistance efflux transporter MdtE"/>
    <property type="match status" value="1"/>
</dbReference>
<evidence type="ECO:0000256" key="3">
    <source>
        <dbReference type="ARBA" id="ARBA00022448"/>
    </source>
</evidence>
<dbReference type="EMBL" id="LT629777">
    <property type="protein sequence ID" value="SDR95290.1"/>
    <property type="molecule type" value="Genomic_DNA"/>
</dbReference>
<keyword evidence="7" id="KW-0175">Coiled coil</keyword>
<evidence type="ECO:0000313" key="18">
    <source>
        <dbReference type="EMBL" id="SEI13194.1"/>
    </source>
</evidence>
<evidence type="ECO:0000256" key="1">
    <source>
        <dbReference type="ARBA" id="ARBA00004519"/>
    </source>
</evidence>
<dbReference type="GO" id="GO:0009636">
    <property type="term" value="P:response to toxic substance"/>
    <property type="evidence" value="ECO:0007669"/>
    <property type="project" value="UniProtKB-ARBA"/>
</dbReference>
<dbReference type="Gene3D" id="2.40.420.20">
    <property type="match status" value="1"/>
</dbReference>
<proteinExistence type="inferred from homology"/>
<evidence type="ECO:0000256" key="12">
    <source>
        <dbReference type="SAM" id="SignalP"/>
    </source>
</evidence>
<keyword evidence="6 12" id="KW-0732">Signal</keyword>
<dbReference type="PROSITE" id="PS51257">
    <property type="entry name" value="PROKAR_LIPOPROTEIN"/>
    <property type="match status" value="1"/>
</dbReference>
<evidence type="ECO:0000256" key="2">
    <source>
        <dbReference type="ARBA" id="ARBA00009477"/>
    </source>
</evidence>
<dbReference type="Pfam" id="PF25917">
    <property type="entry name" value="BSH_RND"/>
    <property type="match status" value="1"/>
</dbReference>
<feature type="domain" description="Multidrug resistance protein MdtA-like alpha-helical hairpin" evidence="13">
    <location>
        <begin position="98"/>
        <end position="159"/>
    </location>
</feature>
<accession>A0A1H6NDI5</accession>
<protein>
    <submittedName>
        <fullName evidence="17">Membrane fusion protein, multidrug efflux system</fullName>
    </submittedName>
</protein>
<keyword evidence="3" id="KW-0813">Transport</keyword>
<dbReference type="NCBIfam" id="TIGR01730">
    <property type="entry name" value="RND_mfp"/>
    <property type="match status" value="1"/>
</dbReference>
<evidence type="ECO:0000313" key="17">
    <source>
        <dbReference type="EMBL" id="SDR95290.1"/>
    </source>
</evidence>
<dbReference type="GO" id="GO:0042908">
    <property type="term" value="P:xenobiotic transport"/>
    <property type="evidence" value="ECO:0007669"/>
    <property type="project" value="UniProtKB-ARBA"/>
</dbReference>
<keyword evidence="10" id="KW-0449">Lipoprotein</keyword>
<evidence type="ECO:0000256" key="5">
    <source>
        <dbReference type="ARBA" id="ARBA00022519"/>
    </source>
</evidence>
<evidence type="ECO:0000259" key="16">
    <source>
        <dbReference type="Pfam" id="PF25967"/>
    </source>
</evidence>
<evidence type="ECO:0000256" key="11">
    <source>
        <dbReference type="SAM" id="MobiDB-lite"/>
    </source>
</evidence>
<dbReference type="GO" id="GO:0046677">
    <property type="term" value="P:response to antibiotic"/>
    <property type="evidence" value="ECO:0007669"/>
    <property type="project" value="TreeGrafter"/>
</dbReference>
<dbReference type="PANTHER" id="PTHR30158:SF3">
    <property type="entry name" value="MULTIDRUG EFFLUX PUMP SUBUNIT ACRA-RELATED"/>
    <property type="match status" value="1"/>
</dbReference>
<dbReference type="GO" id="GO:0022857">
    <property type="term" value="F:transmembrane transporter activity"/>
    <property type="evidence" value="ECO:0007669"/>
    <property type="project" value="InterPro"/>
</dbReference>
<accession>A0A1H1N8U9</accession>
<evidence type="ECO:0000256" key="8">
    <source>
        <dbReference type="ARBA" id="ARBA00023136"/>
    </source>
</evidence>
<keyword evidence="4" id="KW-1003">Cell membrane</keyword>
<dbReference type="EMBL" id="LT629972">
    <property type="protein sequence ID" value="SEI13194.1"/>
    <property type="molecule type" value="Genomic_DNA"/>
</dbReference>
<dbReference type="GeneID" id="300205113"/>
<reference evidence="17 19" key="1">
    <citation type="submission" date="2016-10" db="EMBL/GenBank/DDBJ databases">
        <authorList>
            <person name="de Groot N.N."/>
        </authorList>
    </citation>
    <scope>NUCLEOTIDE SEQUENCE [LARGE SCALE GENOMIC DNA]</scope>
    <source>
        <strain evidence="17">ATCC 23835</strain>
        <strain evidence="18 19">LMG 2158</strain>
    </source>
</reference>
<evidence type="ECO:0000256" key="7">
    <source>
        <dbReference type="ARBA" id="ARBA00023054"/>
    </source>
</evidence>
<dbReference type="InterPro" id="IPR058627">
    <property type="entry name" value="MdtA-like_C"/>
</dbReference>
<feature type="region of interest" description="Disordered" evidence="11">
    <location>
        <begin position="357"/>
        <end position="387"/>
    </location>
</feature>
<dbReference type="Pfam" id="PF25967">
    <property type="entry name" value="RND-MFP_C"/>
    <property type="match status" value="1"/>
</dbReference>
<comment type="similarity">
    <text evidence="2">Belongs to the membrane fusion protein (MFP) (TC 8.A.1) family.</text>
</comment>
<dbReference type="OrthoDB" id="9800613at2"/>
<reference evidence="20" key="2">
    <citation type="submission" date="2016-10" db="EMBL/GenBank/DDBJ databases">
        <authorList>
            <person name="Varghese N."/>
            <person name="Submissions S."/>
        </authorList>
    </citation>
    <scope>NUCLEOTIDE SEQUENCE [LARGE SCALE GENOMIC DNA]</scope>
    <source>
        <strain evidence="20">ATCC 23835</strain>
    </source>
</reference>
<evidence type="ECO:0000256" key="4">
    <source>
        <dbReference type="ARBA" id="ARBA00022475"/>
    </source>
</evidence>
<dbReference type="InterPro" id="IPR058624">
    <property type="entry name" value="MdtA-like_HH"/>
</dbReference>
<dbReference type="Gene3D" id="1.10.287.470">
    <property type="entry name" value="Helix hairpin bin"/>
    <property type="match status" value="1"/>
</dbReference>
<dbReference type="InterPro" id="IPR058626">
    <property type="entry name" value="MdtA-like_b-barrel"/>
</dbReference>
<dbReference type="Proteomes" id="UP000182272">
    <property type="component" value="Chromosome I"/>
</dbReference>
<dbReference type="GO" id="GO:0005886">
    <property type="term" value="C:plasma membrane"/>
    <property type="evidence" value="ECO:0007669"/>
    <property type="project" value="UniProtKB-SubCell"/>
</dbReference>
<keyword evidence="5" id="KW-0997">Cell inner membrane</keyword>
<comment type="subcellular location">
    <subcellularLocation>
        <location evidence="1">Cell inner membrane</location>
        <topology evidence="1">Lipid-anchor</topology>
    </subcellularLocation>
</comment>
<dbReference type="FunFam" id="2.40.420.20:FF:000001">
    <property type="entry name" value="Efflux RND transporter periplasmic adaptor subunit"/>
    <property type="match status" value="1"/>
</dbReference>
<dbReference type="SUPFAM" id="SSF111369">
    <property type="entry name" value="HlyD-like secretion proteins"/>
    <property type="match status" value="1"/>
</dbReference>
<sequence>MQLKPAVTALVTAVALASLLSGCNKKEEAAPAAAPTPQVGVVTLKAQPFTLTSELPGRTTAYRVAEVRPQVNGIILKRLFKEGGDVKAGQQLYQIDPSVYEATLKSAEANLQSTKSIADRYKQLVNEQAVSRQEYDTAVANRLQSEASLQSAQINVRYTKVLAPLSGRIGRSSVTEGALVSTGQTDAMAVITQLDPIYVDITQSTAELLKLRRELESGRLQKSGDTAAMVKLTLEDGSTYAQPGKLEFSEVTVDETTGSVTLRAVFPNPDHSLLPGMFVHAQLQSGVNNAAILVPQQGVTRDLKGTPTALVVGPDNKVELRQLKASRTQGSQWLVEDGLKSGDRVITEGLQFVRPGAEVKASEATNVKTANPAPAPATDKAASSKGE</sequence>
<evidence type="ECO:0000259" key="14">
    <source>
        <dbReference type="Pfam" id="PF25917"/>
    </source>
</evidence>
<evidence type="ECO:0000313" key="20">
    <source>
        <dbReference type="Proteomes" id="UP000199524"/>
    </source>
</evidence>
<dbReference type="Gene3D" id="2.40.50.100">
    <property type="match status" value="1"/>
</dbReference>
<feature type="domain" description="Multidrug resistance protein MdtA-like barrel-sandwich hybrid" evidence="14">
    <location>
        <begin position="63"/>
        <end position="192"/>
    </location>
</feature>
<dbReference type="Proteomes" id="UP000199524">
    <property type="component" value="Chromosome I"/>
</dbReference>
<keyword evidence="20" id="KW-1185">Reference proteome</keyword>
<evidence type="ECO:0000256" key="6">
    <source>
        <dbReference type="ARBA" id="ARBA00022729"/>
    </source>
</evidence>
<gene>
    <name evidence="18" type="ORF">SAMN05216581_2583</name>
    <name evidence="17" type="ORF">SAMN05216598_0051</name>
</gene>
<keyword evidence="8" id="KW-0472">Membrane</keyword>